<name>A0ABQ4ZPN9_9ASTR</name>
<dbReference type="SUPFAM" id="SSF57756">
    <property type="entry name" value="Retrovirus zinc finger-like domains"/>
    <property type="match status" value="1"/>
</dbReference>
<dbReference type="PROSITE" id="PS50158">
    <property type="entry name" value="ZF_CCHC"/>
    <property type="match status" value="1"/>
</dbReference>
<feature type="domain" description="CCHC-type" evidence="2">
    <location>
        <begin position="258"/>
        <end position="274"/>
    </location>
</feature>
<reference evidence="3" key="1">
    <citation type="journal article" date="2022" name="Int. J. Mol. Sci.">
        <title>Draft Genome of Tanacetum Coccineum: Genomic Comparison of Closely Related Tanacetum-Family Plants.</title>
        <authorList>
            <person name="Yamashiro T."/>
            <person name="Shiraishi A."/>
            <person name="Nakayama K."/>
            <person name="Satake H."/>
        </authorList>
    </citation>
    <scope>NUCLEOTIDE SEQUENCE</scope>
</reference>
<reference evidence="3" key="2">
    <citation type="submission" date="2022-01" db="EMBL/GenBank/DDBJ databases">
        <authorList>
            <person name="Yamashiro T."/>
            <person name="Shiraishi A."/>
            <person name="Satake H."/>
            <person name="Nakayama K."/>
        </authorList>
    </citation>
    <scope>NUCLEOTIDE SEQUENCE</scope>
</reference>
<dbReference type="InterPro" id="IPR036875">
    <property type="entry name" value="Znf_CCHC_sf"/>
</dbReference>
<keyword evidence="1" id="KW-0863">Zinc-finger</keyword>
<evidence type="ECO:0000313" key="3">
    <source>
        <dbReference type="EMBL" id="GJS90783.1"/>
    </source>
</evidence>
<dbReference type="Gene3D" id="4.10.60.10">
    <property type="entry name" value="Zinc finger, CCHC-type"/>
    <property type="match status" value="1"/>
</dbReference>
<proteinExistence type="predicted"/>
<evidence type="ECO:0000313" key="4">
    <source>
        <dbReference type="Proteomes" id="UP001151760"/>
    </source>
</evidence>
<dbReference type="InterPro" id="IPR001878">
    <property type="entry name" value="Znf_CCHC"/>
</dbReference>
<keyword evidence="1" id="KW-0862">Zinc</keyword>
<evidence type="ECO:0000259" key="2">
    <source>
        <dbReference type="PROSITE" id="PS50158"/>
    </source>
</evidence>
<comment type="caution">
    <text evidence="3">The sequence shown here is derived from an EMBL/GenBank/DDBJ whole genome shotgun (WGS) entry which is preliminary data.</text>
</comment>
<accession>A0ABQ4ZPN9</accession>
<keyword evidence="4" id="KW-1185">Reference proteome</keyword>
<dbReference type="Pfam" id="PF14223">
    <property type="entry name" value="Retrotran_gag_2"/>
    <property type="match status" value="1"/>
</dbReference>
<dbReference type="Pfam" id="PF00098">
    <property type="entry name" value="zf-CCHC"/>
    <property type="match status" value="1"/>
</dbReference>
<dbReference type="Proteomes" id="UP001151760">
    <property type="component" value="Unassembled WGS sequence"/>
</dbReference>
<dbReference type="SMART" id="SM00343">
    <property type="entry name" value="ZnF_C2HC"/>
    <property type="match status" value="1"/>
</dbReference>
<organism evidence="3 4">
    <name type="scientific">Tanacetum coccineum</name>
    <dbReference type="NCBI Taxonomy" id="301880"/>
    <lineage>
        <taxon>Eukaryota</taxon>
        <taxon>Viridiplantae</taxon>
        <taxon>Streptophyta</taxon>
        <taxon>Embryophyta</taxon>
        <taxon>Tracheophyta</taxon>
        <taxon>Spermatophyta</taxon>
        <taxon>Magnoliopsida</taxon>
        <taxon>eudicotyledons</taxon>
        <taxon>Gunneridae</taxon>
        <taxon>Pentapetalae</taxon>
        <taxon>asterids</taxon>
        <taxon>campanulids</taxon>
        <taxon>Asterales</taxon>
        <taxon>Asteraceae</taxon>
        <taxon>Asteroideae</taxon>
        <taxon>Anthemideae</taxon>
        <taxon>Anthemidinae</taxon>
        <taxon>Tanacetum</taxon>
    </lineage>
</organism>
<evidence type="ECO:0000256" key="1">
    <source>
        <dbReference type="PROSITE-ProRule" id="PRU00047"/>
    </source>
</evidence>
<keyword evidence="1" id="KW-0479">Metal-binding</keyword>
<protein>
    <submittedName>
        <fullName evidence="3">Retrovirus-related pol polyprotein from transposon TNT 1-94</fullName>
    </submittedName>
</protein>
<gene>
    <name evidence="3" type="ORF">Tco_0773419</name>
</gene>
<sequence>MDLMIPLGQKNSLAEYMILSGADNRPPMLDKELYDSWKSRMKLYMPNREHERMILESVENGPHIWPTVEENGVARTKKYAELSAAEKIQADYDMKTTNIILQGLPADIYSLQERECKLYDAFDKFTHIKGESLHKYYLRFTQLINDMNIYNMKIEQFQVNTKFLNSLPPEWSKFVTDVKLVKDLHTTNFDQLHAYLEQHELLANEVRFAVPIFYLGDDPIACLNKAMVFIIAIASSRYKSNATSSRGNNASGHAKVVKCYNCQGEGHMARQCTQPKRLRNATWYKDKTMLVEAQEAGQILDEEQLAFLADLGVPDGQAIQTIILNNAAFQTEDLDTYDSDYDDISNAKAVLMANISNYGSDVISEVPHSETYLNDMENQSVHAMHDFEQS</sequence>
<dbReference type="EMBL" id="BQNB010011456">
    <property type="protein sequence ID" value="GJS90783.1"/>
    <property type="molecule type" value="Genomic_DNA"/>
</dbReference>